<gene>
    <name evidence="1" type="ORF">PUN28_011334</name>
</gene>
<dbReference type="AlphaFoldDB" id="A0AAW2FHQ9"/>
<reference evidence="1 2" key="1">
    <citation type="submission" date="2023-03" db="EMBL/GenBank/DDBJ databases">
        <title>High recombination rates correlate with genetic variation in Cardiocondyla obscurior ants.</title>
        <authorList>
            <person name="Errbii M."/>
        </authorList>
    </citation>
    <scope>NUCLEOTIDE SEQUENCE [LARGE SCALE GENOMIC DNA]</scope>
    <source>
        <strain evidence="1">Alpha-2009</strain>
        <tissue evidence="1">Whole body</tissue>
    </source>
</reference>
<name>A0AAW2FHQ9_9HYME</name>
<dbReference type="Proteomes" id="UP001430953">
    <property type="component" value="Unassembled WGS sequence"/>
</dbReference>
<protein>
    <submittedName>
        <fullName evidence="1">Uncharacterized protein</fullName>
    </submittedName>
</protein>
<evidence type="ECO:0000313" key="1">
    <source>
        <dbReference type="EMBL" id="KAL0113926.1"/>
    </source>
</evidence>
<organism evidence="1 2">
    <name type="scientific">Cardiocondyla obscurior</name>
    <dbReference type="NCBI Taxonomy" id="286306"/>
    <lineage>
        <taxon>Eukaryota</taxon>
        <taxon>Metazoa</taxon>
        <taxon>Ecdysozoa</taxon>
        <taxon>Arthropoda</taxon>
        <taxon>Hexapoda</taxon>
        <taxon>Insecta</taxon>
        <taxon>Pterygota</taxon>
        <taxon>Neoptera</taxon>
        <taxon>Endopterygota</taxon>
        <taxon>Hymenoptera</taxon>
        <taxon>Apocrita</taxon>
        <taxon>Aculeata</taxon>
        <taxon>Formicoidea</taxon>
        <taxon>Formicidae</taxon>
        <taxon>Myrmicinae</taxon>
        <taxon>Cardiocondyla</taxon>
    </lineage>
</organism>
<dbReference type="EMBL" id="JADYXP020000011">
    <property type="protein sequence ID" value="KAL0113926.1"/>
    <property type="molecule type" value="Genomic_DNA"/>
</dbReference>
<evidence type="ECO:0000313" key="2">
    <source>
        <dbReference type="Proteomes" id="UP001430953"/>
    </source>
</evidence>
<sequence length="196" mass="23360">MAGDRKPRHPRGVHRHRAAFDRTYRSTQHISARREEKHFPREDVEKSIIFDLVYKYLSKCADKDMKSRQRKCACNMFNNQHARKKDIRERDIATFPTNVDKGIFHNSNKWLRSRTNKNVFFKRIHRSSSREFVADYMKAVHDGRRRAKFYVRDALLYGLHTGLLSLTNRRRNVVNISRKLGIFPSKDTEKDNEDPL</sequence>
<accession>A0AAW2FHQ9</accession>
<proteinExistence type="predicted"/>
<comment type="caution">
    <text evidence="1">The sequence shown here is derived from an EMBL/GenBank/DDBJ whole genome shotgun (WGS) entry which is preliminary data.</text>
</comment>
<keyword evidence="2" id="KW-1185">Reference proteome</keyword>